<keyword evidence="7" id="KW-0472">Membrane</keyword>
<dbReference type="PaxDb" id="667014-Thein_0431"/>
<keyword evidence="4" id="KW-0132">Cell division</keyword>
<accession>F8AAP1</accession>
<evidence type="ECO:0000256" key="1">
    <source>
        <dbReference type="ARBA" id="ARBA00004370"/>
    </source>
</evidence>
<protein>
    <submittedName>
        <fullName evidence="10">Polypeptide-transport-associated domain protein FtsQ-type</fullName>
    </submittedName>
</protein>
<keyword evidence="11" id="KW-1185">Reference proteome</keyword>
<evidence type="ECO:0000259" key="9">
    <source>
        <dbReference type="PROSITE" id="PS51779"/>
    </source>
</evidence>
<dbReference type="AlphaFoldDB" id="F8AAP1"/>
<dbReference type="InterPro" id="IPR005548">
    <property type="entry name" value="Cell_div_FtsQ/DivIB_C"/>
</dbReference>
<dbReference type="InterPro" id="IPR034746">
    <property type="entry name" value="POTRA"/>
</dbReference>
<keyword evidence="5" id="KW-0812">Transmembrane</keyword>
<keyword evidence="3" id="KW-0997">Cell inner membrane</keyword>
<dbReference type="RefSeq" id="WP_013907058.1">
    <property type="nucleotide sequence ID" value="NC_015681.1"/>
</dbReference>
<dbReference type="GO" id="GO:0016020">
    <property type="term" value="C:membrane"/>
    <property type="evidence" value="ECO:0007669"/>
    <property type="project" value="UniProtKB-SubCell"/>
</dbReference>
<dbReference type="Proteomes" id="UP000006793">
    <property type="component" value="Chromosome"/>
</dbReference>
<evidence type="ECO:0000256" key="5">
    <source>
        <dbReference type="ARBA" id="ARBA00022692"/>
    </source>
</evidence>
<dbReference type="GO" id="GO:0090529">
    <property type="term" value="P:cell septum assembly"/>
    <property type="evidence" value="ECO:0007669"/>
    <property type="project" value="InterPro"/>
</dbReference>
<sequence length="256" mass="29504">MWWVKGKRFLIVLMGLTVLAALVAGGVYIKKSPYFALSGVEITIEGKRFLNKREVFEKADLLLGTNIFALNLQDIKKRLELHPWVAEAFVSRKLPDKIFIKVREEKPLAMLSINGEIWLVNEKGHIFARAPKNLLKELPALEGVSEKEIKNRRLDAQKVEVLKLLAKLKKSETLVPPYANISQIKFLPDGFLLLTRDALLIKFAGNKLDDYEKAYKKLDRIFVYLYDTKQYQRVKTVRLDYPENSAALIFKKGRRS</sequence>
<keyword evidence="6" id="KW-1133">Transmembrane helix</keyword>
<evidence type="ECO:0000256" key="6">
    <source>
        <dbReference type="ARBA" id="ARBA00022989"/>
    </source>
</evidence>
<evidence type="ECO:0000256" key="7">
    <source>
        <dbReference type="ARBA" id="ARBA00023136"/>
    </source>
</evidence>
<proteinExistence type="predicted"/>
<dbReference type="KEGG" id="tid:Thein_0431"/>
<dbReference type="PROSITE" id="PS51779">
    <property type="entry name" value="POTRA"/>
    <property type="match status" value="1"/>
</dbReference>
<dbReference type="PANTHER" id="PTHR35851">
    <property type="entry name" value="CELL DIVISION PROTEIN FTSQ"/>
    <property type="match status" value="1"/>
</dbReference>
<dbReference type="Gene3D" id="3.10.20.310">
    <property type="entry name" value="membrane protein fhac"/>
    <property type="match status" value="1"/>
</dbReference>
<dbReference type="InterPro" id="IPR026579">
    <property type="entry name" value="FtsQ"/>
</dbReference>
<comment type="subcellular location">
    <subcellularLocation>
        <location evidence="1">Membrane</location>
    </subcellularLocation>
</comment>
<organism evidence="10 11">
    <name type="scientific">Thermodesulfatator indicus (strain DSM 15286 / JCM 11887 / CIR29812)</name>
    <dbReference type="NCBI Taxonomy" id="667014"/>
    <lineage>
        <taxon>Bacteria</taxon>
        <taxon>Pseudomonadati</taxon>
        <taxon>Thermodesulfobacteriota</taxon>
        <taxon>Thermodesulfobacteria</taxon>
        <taxon>Thermodesulfobacteriales</taxon>
        <taxon>Thermodesulfatatoraceae</taxon>
        <taxon>Thermodesulfatator</taxon>
    </lineage>
</organism>
<dbReference type="EMBL" id="CP002683">
    <property type="protein sequence ID" value="AEH44313.1"/>
    <property type="molecule type" value="Genomic_DNA"/>
</dbReference>
<dbReference type="HOGENOM" id="CLU_1085588_0_0_0"/>
<dbReference type="eggNOG" id="COG1589">
    <property type="taxonomic scope" value="Bacteria"/>
</dbReference>
<feature type="domain" description="POTRA" evidence="9">
    <location>
        <begin position="35"/>
        <end position="105"/>
    </location>
</feature>
<reference evidence="10 11" key="2">
    <citation type="journal article" date="2012" name="Stand. Genomic Sci.">
        <title>Complete genome sequence of the thermophilic sulfate-reducing ocean bacterium Thermodesulfatator indicus type strain (CIR29812(T)).</title>
        <authorList>
            <person name="Anderson I."/>
            <person name="Saunders E."/>
            <person name="Lapidus A."/>
            <person name="Nolan M."/>
            <person name="Lucas S."/>
            <person name="Tice H."/>
            <person name="Del Rio T.G."/>
            <person name="Cheng J.F."/>
            <person name="Han C."/>
            <person name="Tapia R."/>
            <person name="Goodwin L.A."/>
            <person name="Pitluck S."/>
            <person name="Liolios K."/>
            <person name="Mavromatis K."/>
            <person name="Pagani I."/>
            <person name="Ivanova N."/>
            <person name="Mikhailova N."/>
            <person name="Pati A."/>
            <person name="Chen A."/>
            <person name="Palaniappan K."/>
            <person name="Land M."/>
            <person name="Hauser L."/>
            <person name="Jeffries C.D."/>
            <person name="Chang Y.J."/>
            <person name="Brambilla E.M."/>
            <person name="Rohde M."/>
            <person name="Spring S."/>
            <person name="Goker M."/>
            <person name="Detter J.C."/>
            <person name="Woyke T."/>
            <person name="Bristow J."/>
            <person name="Eisen J.A."/>
            <person name="Markowitz V."/>
            <person name="Hugenholtz P."/>
            <person name="Kyrpides N.C."/>
            <person name="Klenk H.P."/>
        </authorList>
    </citation>
    <scope>NUCLEOTIDE SEQUENCE [LARGE SCALE GENOMIC DNA]</scope>
    <source>
        <strain evidence="11">DSM 15286 / JCM 11887 / CIR29812</strain>
    </source>
</reference>
<evidence type="ECO:0000313" key="11">
    <source>
        <dbReference type="Proteomes" id="UP000006793"/>
    </source>
</evidence>
<dbReference type="STRING" id="667014.Thein_0431"/>
<keyword evidence="2" id="KW-1003">Cell membrane</keyword>
<evidence type="ECO:0000256" key="4">
    <source>
        <dbReference type="ARBA" id="ARBA00022618"/>
    </source>
</evidence>
<evidence type="ECO:0000256" key="8">
    <source>
        <dbReference type="ARBA" id="ARBA00023306"/>
    </source>
</evidence>
<dbReference type="Pfam" id="PF03799">
    <property type="entry name" value="FtsQ_DivIB_C"/>
    <property type="match status" value="1"/>
</dbReference>
<evidence type="ECO:0000256" key="2">
    <source>
        <dbReference type="ARBA" id="ARBA00022475"/>
    </source>
</evidence>
<evidence type="ECO:0000256" key="3">
    <source>
        <dbReference type="ARBA" id="ARBA00022519"/>
    </source>
</evidence>
<dbReference type="InterPro" id="IPR013685">
    <property type="entry name" value="POTRA_FtsQ_type"/>
</dbReference>
<dbReference type="Pfam" id="PF08478">
    <property type="entry name" value="POTRA_1"/>
    <property type="match status" value="1"/>
</dbReference>
<dbReference type="PANTHER" id="PTHR35851:SF1">
    <property type="entry name" value="CELL DIVISION PROTEIN FTSQ"/>
    <property type="match status" value="1"/>
</dbReference>
<keyword evidence="8" id="KW-0131">Cell cycle</keyword>
<dbReference type="InParanoid" id="F8AAP1"/>
<reference evidence="11" key="1">
    <citation type="submission" date="2011-04" db="EMBL/GenBank/DDBJ databases">
        <title>The complete genome of Thermodesulfatator indicus DSM 15286.</title>
        <authorList>
            <person name="Lucas S."/>
            <person name="Copeland A."/>
            <person name="Lapidus A."/>
            <person name="Bruce D."/>
            <person name="Goodwin L."/>
            <person name="Pitluck S."/>
            <person name="Peters L."/>
            <person name="Kyrpides N."/>
            <person name="Mavromatis K."/>
            <person name="Pagani I."/>
            <person name="Ivanova N."/>
            <person name="Saunders L."/>
            <person name="Detter J.C."/>
            <person name="Tapia R."/>
            <person name="Han C."/>
            <person name="Land M."/>
            <person name="Hauser L."/>
            <person name="Markowitz V."/>
            <person name="Cheng J.-F."/>
            <person name="Hugenholtz P."/>
            <person name="Woyke T."/>
            <person name="Wu D."/>
            <person name="Spring S."/>
            <person name="Schroeder M."/>
            <person name="Brambilla E."/>
            <person name="Klenk H.-P."/>
            <person name="Eisen J.A."/>
        </authorList>
    </citation>
    <scope>NUCLEOTIDE SEQUENCE [LARGE SCALE GENOMIC DNA]</scope>
    <source>
        <strain evidence="11">DSM 15286 / JCM 11887 / CIR29812</strain>
    </source>
</reference>
<name>F8AAP1_THEID</name>
<gene>
    <name evidence="10" type="ordered locus">Thein_0431</name>
</gene>
<evidence type="ECO:0000313" key="10">
    <source>
        <dbReference type="EMBL" id="AEH44313.1"/>
    </source>
</evidence>